<dbReference type="InterPro" id="IPR029475">
    <property type="entry name" value="DUF6807"/>
</dbReference>
<protein>
    <submittedName>
        <fullName evidence="1">Methane monooxygenase PmoA-like</fullName>
    </submittedName>
</protein>
<sequence length="287" mass="31398">MELTDSGSAVTAVHDGVELFRYVYLPPEPAVESPRPYFHPVRTLSGDEVTIYRPHDHVWHKGIAWSLPNVGPQNFWGGPTFVRDTGYRQLDNNGAMVNRSLALSADTITQELDWLTSDGSLWFRERRTVRLSIVDKAWSLVFRTAMANVSGDEIRIGSPTTEGRPNAGYGGLMWRGPRSFTDGQVLTPTATGGDELMGTRATWLGFRGRHDGSGHTSTLVFVDAPTNTGHPVEWFVRSTPFACVCPAPFFGAEVPVAAGETLTLTYGVVVADGEQDPETLASLVVFE</sequence>
<keyword evidence="1" id="KW-0560">Oxidoreductase</keyword>
<organism evidence="1 2">
    <name type="scientific">Actinophytocola oryzae</name>
    <dbReference type="NCBI Taxonomy" id="502181"/>
    <lineage>
        <taxon>Bacteria</taxon>
        <taxon>Bacillati</taxon>
        <taxon>Actinomycetota</taxon>
        <taxon>Actinomycetes</taxon>
        <taxon>Pseudonocardiales</taxon>
        <taxon>Pseudonocardiaceae</taxon>
    </lineage>
</organism>
<comment type="caution">
    <text evidence="1">The sequence shown here is derived from an EMBL/GenBank/DDBJ whole genome shotgun (WGS) entry which is preliminary data.</text>
</comment>
<dbReference type="GO" id="GO:0004497">
    <property type="term" value="F:monooxygenase activity"/>
    <property type="evidence" value="ECO:0007669"/>
    <property type="project" value="UniProtKB-KW"/>
</dbReference>
<keyword evidence="2" id="KW-1185">Reference proteome</keyword>
<proteinExistence type="predicted"/>
<reference evidence="1 2" key="1">
    <citation type="submission" date="2019-03" db="EMBL/GenBank/DDBJ databases">
        <title>Genomic Encyclopedia of Archaeal and Bacterial Type Strains, Phase II (KMG-II): from individual species to whole genera.</title>
        <authorList>
            <person name="Goeker M."/>
        </authorList>
    </citation>
    <scope>NUCLEOTIDE SEQUENCE [LARGE SCALE GENOMIC DNA]</scope>
    <source>
        <strain evidence="1 2">DSM 45499</strain>
    </source>
</reference>
<dbReference type="RefSeq" id="WP_243866582.1">
    <property type="nucleotide sequence ID" value="NZ_SOCP01000006.1"/>
</dbReference>
<gene>
    <name evidence="1" type="ORF">CLV71_106416</name>
</gene>
<dbReference type="Pfam" id="PF14100">
    <property type="entry name" value="DUF6807"/>
    <property type="match status" value="1"/>
</dbReference>
<dbReference type="EMBL" id="SOCP01000006">
    <property type="protein sequence ID" value="TDV51065.1"/>
    <property type="molecule type" value="Genomic_DNA"/>
</dbReference>
<dbReference type="AlphaFoldDB" id="A0A4R7VNX4"/>
<name>A0A4R7VNX4_9PSEU</name>
<dbReference type="Proteomes" id="UP000294927">
    <property type="component" value="Unassembled WGS sequence"/>
</dbReference>
<evidence type="ECO:0000313" key="1">
    <source>
        <dbReference type="EMBL" id="TDV51065.1"/>
    </source>
</evidence>
<keyword evidence="1" id="KW-0503">Monooxygenase</keyword>
<evidence type="ECO:0000313" key="2">
    <source>
        <dbReference type="Proteomes" id="UP000294927"/>
    </source>
</evidence>
<accession>A0A4R7VNX4</accession>